<reference evidence="1 2" key="1">
    <citation type="submission" date="2016-07" db="EMBL/GenBank/DDBJ databases">
        <title>Pervasive Adenine N6-methylation of Active Genes in Fungi.</title>
        <authorList>
            <consortium name="DOE Joint Genome Institute"/>
            <person name="Mondo S.J."/>
            <person name="Dannebaum R.O."/>
            <person name="Kuo R.C."/>
            <person name="Labutti K."/>
            <person name="Haridas S."/>
            <person name="Kuo A."/>
            <person name="Salamov A."/>
            <person name="Ahrendt S.R."/>
            <person name="Lipzen A."/>
            <person name="Sullivan W."/>
            <person name="Andreopoulos W.B."/>
            <person name="Clum A."/>
            <person name="Lindquist E."/>
            <person name="Daum C."/>
            <person name="Ramamoorthy G.K."/>
            <person name="Gryganskyi A."/>
            <person name="Culley D."/>
            <person name="Magnuson J.K."/>
            <person name="James T.Y."/>
            <person name="O'Malley M.A."/>
            <person name="Stajich J.E."/>
            <person name="Spatafora J.W."/>
            <person name="Visel A."/>
            <person name="Grigoriev I.V."/>
        </authorList>
    </citation>
    <scope>NUCLEOTIDE SEQUENCE [LARGE SCALE GENOMIC DNA]</scope>
    <source>
        <strain evidence="1 2">NRRL 3301</strain>
    </source>
</reference>
<dbReference type="AlphaFoldDB" id="A0A1X2G444"/>
<name>A0A1X2G444_9FUNG</name>
<dbReference type="OrthoDB" id="2150604at2759"/>
<organism evidence="1 2">
    <name type="scientific">Hesseltinella vesiculosa</name>
    <dbReference type="NCBI Taxonomy" id="101127"/>
    <lineage>
        <taxon>Eukaryota</taxon>
        <taxon>Fungi</taxon>
        <taxon>Fungi incertae sedis</taxon>
        <taxon>Mucoromycota</taxon>
        <taxon>Mucoromycotina</taxon>
        <taxon>Mucoromycetes</taxon>
        <taxon>Mucorales</taxon>
        <taxon>Cunninghamellaceae</taxon>
        <taxon>Hesseltinella</taxon>
    </lineage>
</organism>
<dbReference type="Proteomes" id="UP000242146">
    <property type="component" value="Unassembled WGS sequence"/>
</dbReference>
<feature type="non-terminal residue" evidence="1">
    <location>
        <position position="223"/>
    </location>
</feature>
<dbReference type="PANTHER" id="PTHR28037:SF1">
    <property type="entry name" value="ALCOHOL O-ACETYLTRANSFERASE 1-RELATED"/>
    <property type="match status" value="1"/>
</dbReference>
<dbReference type="STRING" id="101127.A0A1X2G444"/>
<proteinExistence type="predicted"/>
<dbReference type="PANTHER" id="PTHR28037">
    <property type="entry name" value="ALCOHOL O-ACETYLTRANSFERASE 1-RELATED"/>
    <property type="match status" value="1"/>
</dbReference>
<dbReference type="Pfam" id="PF07247">
    <property type="entry name" value="AATase"/>
    <property type="match status" value="1"/>
</dbReference>
<comment type="caution">
    <text evidence="1">The sequence shown here is derived from an EMBL/GenBank/DDBJ whole genome shotgun (WGS) entry which is preliminary data.</text>
</comment>
<gene>
    <name evidence="1" type="ORF">DM01DRAFT_1267216</name>
</gene>
<accession>A0A1X2G444</accession>
<dbReference type="EMBL" id="MCGT01000048">
    <property type="protein sequence ID" value="ORX44418.1"/>
    <property type="molecule type" value="Genomic_DNA"/>
</dbReference>
<dbReference type="InterPro" id="IPR052058">
    <property type="entry name" value="Alcohol_O-acetyltransferase"/>
</dbReference>
<evidence type="ECO:0000313" key="2">
    <source>
        <dbReference type="Proteomes" id="UP000242146"/>
    </source>
</evidence>
<dbReference type="SUPFAM" id="SSF52777">
    <property type="entry name" value="CoA-dependent acyltransferases"/>
    <property type="match status" value="1"/>
</dbReference>
<feature type="non-terminal residue" evidence="1">
    <location>
        <position position="1"/>
    </location>
</feature>
<protein>
    <submittedName>
        <fullName evidence="1">Uncharacterized protein</fullName>
    </submittedName>
</protein>
<keyword evidence="2" id="KW-1185">Reference proteome</keyword>
<sequence length="223" mass="25135">NDGWQGDFSPPENESLDTVVCLENIDGESWSKILRQAKQEQVSVHSMLYAAYLLAWASVYPARSVKTATAINCRQLCIPPVGKELGIFFGRFECGWDQETLGAHVNDAKKFWDFAHKYHTILQSNKEDTCRQALQLGETLVQFPEAYCNVWLSCRNNFHMGRSGGLNISDLGRFVPSACETWRLQEVLFCQSAHLFATVIALNIVTSCGKMNATFTWQRGSIE</sequence>
<dbReference type="InterPro" id="IPR010828">
    <property type="entry name" value="Atf2/Sli1-like"/>
</dbReference>
<evidence type="ECO:0000313" key="1">
    <source>
        <dbReference type="EMBL" id="ORX44418.1"/>
    </source>
</evidence>